<organism evidence="3 4">
    <name type="scientific">Pseudomonas brassicacearum</name>
    <dbReference type="NCBI Taxonomy" id="930166"/>
    <lineage>
        <taxon>Bacteria</taxon>
        <taxon>Pseudomonadati</taxon>
        <taxon>Pseudomonadota</taxon>
        <taxon>Gammaproteobacteria</taxon>
        <taxon>Pseudomonadales</taxon>
        <taxon>Pseudomonadaceae</taxon>
        <taxon>Pseudomonas</taxon>
    </lineage>
</organism>
<gene>
    <name evidence="3" type="ORF">BK659_14180</name>
</gene>
<accession>A0A423H5Q9</accession>
<reference evidence="3 4" key="1">
    <citation type="submission" date="2016-10" db="EMBL/GenBank/DDBJ databases">
        <title>Comparative genome analysis of multiple Pseudomonas spp. focuses on biocontrol and plant growth promoting traits.</title>
        <authorList>
            <person name="Tao X.-Y."/>
            <person name="Taylor C.G."/>
        </authorList>
    </citation>
    <scope>NUCLEOTIDE SEQUENCE [LARGE SCALE GENOMIC DNA]</scope>
    <source>
        <strain evidence="3 4">48H11</strain>
    </source>
</reference>
<feature type="coiled-coil region" evidence="1">
    <location>
        <begin position="73"/>
        <end position="100"/>
    </location>
</feature>
<evidence type="ECO:0000313" key="4">
    <source>
        <dbReference type="Proteomes" id="UP000286071"/>
    </source>
</evidence>
<feature type="region of interest" description="Disordered" evidence="2">
    <location>
        <begin position="37"/>
        <end position="68"/>
    </location>
</feature>
<dbReference type="OrthoDB" id="7029599at2"/>
<dbReference type="AlphaFoldDB" id="A0A423H5Q9"/>
<evidence type="ECO:0000256" key="1">
    <source>
        <dbReference type="SAM" id="Coils"/>
    </source>
</evidence>
<proteinExistence type="predicted"/>
<sequence>MSIVVGFPNAGGITIGGKSLATVNALSDATADAATQLVGSKEGDSKQVRTGPVGQSQGTETKEDDGGSVSITVKLLLQRMKELQEQLRQQQQQLAAAQAASYPTPEAKTTAVMAIQGQIANTNGALMEVTANLVKELAKGANSGSMVNTTA</sequence>
<dbReference type="Proteomes" id="UP000286071">
    <property type="component" value="Unassembled WGS sequence"/>
</dbReference>
<evidence type="ECO:0000256" key="2">
    <source>
        <dbReference type="SAM" id="MobiDB-lite"/>
    </source>
</evidence>
<protein>
    <submittedName>
        <fullName evidence="3">Uncharacterized protein</fullName>
    </submittedName>
</protein>
<name>A0A423H5Q9_9PSED</name>
<dbReference type="EMBL" id="MOBJ01000009">
    <property type="protein sequence ID" value="RON08530.1"/>
    <property type="molecule type" value="Genomic_DNA"/>
</dbReference>
<evidence type="ECO:0000313" key="3">
    <source>
        <dbReference type="EMBL" id="RON08530.1"/>
    </source>
</evidence>
<keyword evidence="1" id="KW-0175">Coiled coil</keyword>
<dbReference type="RefSeq" id="WP_123425764.1">
    <property type="nucleotide sequence ID" value="NZ_MOBJ01000009.1"/>
</dbReference>
<comment type="caution">
    <text evidence="3">The sequence shown here is derived from an EMBL/GenBank/DDBJ whole genome shotgun (WGS) entry which is preliminary data.</text>
</comment>